<feature type="transmembrane region" description="Helical" evidence="1">
    <location>
        <begin position="97"/>
        <end position="119"/>
    </location>
</feature>
<organism evidence="2 3">
    <name type="scientific">Aureobasidium pullulans</name>
    <name type="common">Black yeast</name>
    <name type="synonym">Pullularia pullulans</name>
    <dbReference type="NCBI Taxonomy" id="5580"/>
    <lineage>
        <taxon>Eukaryota</taxon>
        <taxon>Fungi</taxon>
        <taxon>Dikarya</taxon>
        <taxon>Ascomycota</taxon>
        <taxon>Pezizomycotina</taxon>
        <taxon>Dothideomycetes</taxon>
        <taxon>Dothideomycetidae</taxon>
        <taxon>Dothideales</taxon>
        <taxon>Saccotheciaceae</taxon>
        <taxon>Aureobasidium</taxon>
    </lineage>
</organism>
<accession>A0A4S9JLN1</accession>
<gene>
    <name evidence="2" type="ORF">D6D01_10250</name>
</gene>
<evidence type="ECO:0000256" key="1">
    <source>
        <dbReference type="SAM" id="Phobius"/>
    </source>
</evidence>
<comment type="caution">
    <text evidence="2">The sequence shown here is derived from an EMBL/GenBank/DDBJ whole genome shotgun (WGS) entry which is preliminary data.</text>
</comment>
<sequence length="169" mass="19240">MSSRSPQPLDWPEDLWTNIFKAWTGLSPLDLATIFGVYYIIAIIYDPSSCTTTTRSGQVFRCSAWIAPFVRIHNVAKWILKLYLCIPKMLGIVMKDIGLGGFAWISKYGFWIFSALWTLPWVSKLPLLWCTWLVLMLPSGLVAAVLLYSVLNGSESFNPEFIIRSLNRN</sequence>
<reference evidence="2 3" key="1">
    <citation type="submission" date="2018-10" db="EMBL/GenBank/DDBJ databases">
        <title>Fifty Aureobasidium pullulans genomes reveal a recombining polyextremotolerant generalist.</title>
        <authorList>
            <person name="Gostincar C."/>
            <person name="Turk M."/>
            <person name="Zajc J."/>
            <person name="Gunde-Cimerman N."/>
        </authorList>
    </citation>
    <scope>NUCLEOTIDE SEQUENCE [LARGE SCALE GENOMIC DNA]</scope>
    <source>
        <strain evidence="2 3">EXF-6604</strain>
    </source>
</reference>
<proteinExistence type="predicted"/>
<feature type="transmembrane region" description="Helical" evidence="1">
    <location>
        <begin position="20"/>
        <end position="45"/>
    </location>
</feature>
<name>A0A4S9JLN1_AURPU</name>
<protein>
    <submittedName>
        <fullName evidence="2">Uncharacterized protein</fullName>
    </submittedName>
</protein>
<dbReference type="Proteomes" id="UP000306584">
    <property type="component" value="Unassembled WGS sequence"/>
</dbReference>
<feature type="transmembrane region" description="Helical" evidence="1">
    <location>
        <begin position="125"/>
        <end position="151"/>
    </location>
</feature>
<keyword evidence="1" id="KW-0472">Membrane</keyword>
<evidence type="ECO:0000313" key="2">
    <source>
        <dbReference type="EMBL" id="THY03015.1"/>
    </source>
</evidence>
<dbReference type="AlphaFoldDB" id="A0A4S9JLN1"/>
<keyword evidence="1" id="KW-1133">Transmembrane helix</keyword>
<keyword evidence="1" id="KW-0812">Transmembrane</keyword>
<dbReference type="EMBL" id="QZBD01000904">
    <property type="protein sequence ID" value="THY03015.1"/>
    <property type="molecule type" value="Genomic_DNA"/>
</dbReference>
<evidence type="ECO:0000313" key="3">
    <source>
        <dbReference type="Proteomes" id="UP000306584"/>
    </source>
</evidence>